<accession>A0A1I3ZI08</accession>
<dbReference type="STRING" id="52441.SAMN05216302_1006104"/>
<name>A0A1I3ZI08_9PROT</name>
<dbReference type="Proteomes" id="UP000199533">
    <property type="component" value="Unassembled WGS sequence"/>
</dbReference>
<feature type="transmembrane region" description="Helical" evidence="1">
    <location>
        <begin position="35"/>
        <end position="52"/>
    </location>
</feature>
<keyword evidence="1" id="KW-0812">Transmembrane</keyword>
<dbReference type="RefSeq" id="WP_090697949.1">
    <property type="nucleotide sequence ID" value="NZ_FOSP01000006.1"/>
</dbReference>
<evidence type="ECO:0000256" key="1">
    <source>
        <dbReference type="SAM" id="Phobius"/>
    </source>
</evidence>
<keyword evidence="3" id="KW-1185">Reference proteome</keyword>
<dbReference type="OrthoDB" id="8566013at2"/>
<protein>
    <submittedName>
        <fullName evidence="2">Uncharacterized protein</fullName>
    </submittedName>
</protein>
<keyword evidence="1" id="KW-0472">Membrane</keyword>
<feature type="transmembrane region" description="Helical" evidence="1">
    <location>
        <begin position="58"/>
        <end position="76"/>
    </location>
</feature>
<sequence>MNDEQRRIIIRRISGYGQAGSDSQDRGSVSSINRWVALAIMIPVLALMAVLGVFFFTIFVALFSIIAVVVGVRIWWLRRKFQRAMEQANTDHSGQAAQSSESIIVEDAEIIEETTVKRESKKTRGDVNS</sequence>
<organism evidence="2 3">
    <name type="scientific">Nitrosomonas aestuarii</name>
    <dbReference type="NCBI Taxonomy" id="52441"/>
    <lineage>
        <taxon>Bacteria</taxon>
        <taxon>Pseudomonadati</taxon>
        <taxon>Pseudomonadota</taxon>
        <taxon>Betaproteobacteria</taxon>
        <taxon>Nitrosomonadales</taxon>
        <taxon>Nitrosomonadaceae</taxon>
        <taxon>Nitrosomonas</taxon>
    </lineage>
</organism>
<evidence type="ECO:0000313" key="3">
    <source>
        <dbReference type="Proteomes" id="UP000199533"/>
    </source>
</evidence>
<gene>
    <name evidence="2" type="ORF">SAMN05216302_1006104</name>
</gene>
<dbReference type="AlphaFoldDB" id="A0A1I3ZI08"/>
<proteinExistence type="predicted"/>
<dbReference type="EMBL" id="FOSP01000006">
    <property type="protein sequence ID" value="SFK43727.1"/>
    <property type="molecule type" value="Genomic_DNA"/>
</dbReference>
<evidence type="ECO:0000313" key="2">
    <source>
        <dbReference type="EMBL" id="SFK43727.1"/>
    </source>
</evidence>
<keyword evidence="1" id="KW-1133">Transmembrane helix</keyword>
<reference evidence="3" key="1">
    <citation type="submission" date="2016-10" db="EMBL/GenBank/DDBJ databases">
        <authorList>
            <person name="Varghese N."/>
            <person name="Submissions S."/>
        </authorList>
    </citation>
    <scope>NUCLEOTIDE SEQUENCE [LARGE SCALE GENOMIC DNA]</scope>
    <source>
        <strain evidence="3">Nm69</strain>
    </source>
</reference>